<gene>
    <name evidence="1" type="ORF">M2319_004071</name>
</gene>
<comment type="caution">
    <text evidence="1">The sequence shown here is derived from an EMBL/GenBank/DDBJ whole genome shotgun (WGS) entry which is preliminary data.</text>
</comment>
<organism evidence="1 2">
    <name type="scientific">Rhodobium gokarnense</name>
    <dbReference type="NCBI Taxonomy" id="364296"/>
    <lineage>
        <taxon>Bacteria</taxon>
        <taxon>Pseudomonadati</taxon>
        <taxon>Pseudomonadota</taxon>
        <taxon>Alphaproteobacteria</taxon>
        <taxon>Hyphomicrobiales</taxon>
        <taxon>Rhodobiaceae</taxon>
        <taxon>Rhodobium</taxon>
    </lineage>
</organism>
<evidence type="ECO:0000313" key="1">
    <source>
        <dbReference type="EMBL" id="MCW2309712.1"/>
    </source>
</evidence>
<accession>A0ABT3HH34</accession>
<protein>
    <recommendedName>
        <fullName evidence="3">HTH CENPB-type domain-containing protein</fullName>
    </recommendedName>
</protein>
<reference evidence="2" key="1">
    <citation type="submission" date="2023-07" db="EMBL/GenBank/DDBJ databases">
        <title>Genome sequencing of Purple Non-Sulfur Bacteria from various extreme environments.</title>
        <authorList>
            <person name="Mayer M."/>
        </authorList>
    </citation>
    <scope>NUCLEOTIDE SEQUENCE [LARGE SCALE GENOMIC DNA]</scope>
    <source>
        <strain evidence="2">DSM 17935</strain>
    </source>
</reference>
<evidence type="ECO:0000313" key="2">
    <source>
        <dbReference type="Proteomes" id="UP001209755"/>
    </source>
</evidence>
<keyword evidence="2" id="KW-1185">Reference proteome</keyword>
<dbReference type="RefSeq" id="WP_264603290.1">
    <property type="nucleotide sequence ID" value="NZ_JAOQNS010000014.1"/>
</dbReference>
<sequence>MDSEEQKAAKILGEMLTSSMLAAYEKGRLQPYAWERQGLQWLLRFRERNPGVSVGNDWIRDFIDLNAKVIQIDDAKMNFDLRSKYRSAQRPDDGADAVAAWGGGL</sequence>
<evidence type="ECO:0008006" key="3">
    <source>
        <dbReference type="Google" id="ProtNLM"/>
    </source>
</evidence>
<dbReference type="Proteomes" id="UP001209755">
    <property type="component" value="Unassembled WGS sequence"/>
</dbReference>
<proteinExistence type="predicted"/>
<name>A0ABT3HH34_9HYPH</name>
<dbReference type="EMBL" id="JAOQNS010000014">
    <property type="protein sequence ID" value="MCW2309712.1"/>
    <property type="molecule type" value="Genomic_DNA"/>
</dbReference>